<protein>
    <submittedName>
        <fullName evidence="1">Uncharacterized protein</fullName>
    </submittedName>
</protein>
<sequence>MGLFSLPWIQRRLLSSKNIDHLTVKVEKKIDRRIVKAKGFQVYEVENFRSLVKGDKFTDGAYTTAMLRTTYAESINPIAVPKAEWNVPAEVKLAKVLPPAKECW</sequence>
<dbReference type="AlphaFoldDB" id="A0A8S9IZU5"/>
<reference evidence="1" key="1">
    <citation type="submission" date="2019-12" db="EMBL/GenBank/DDBJ databases">
        <title>Genome sequencing and annotation of Brassica cretica.</title>
        <authorList>
            <person name="Studholme D.J."/>
            <person name="Sarris P.F."/>
        </authorList>
    </citation>
    <scope>NUCLEOTIDE SEQUENCE</scope>
    <source>
        <strain evidence="1">PFS-102/07</strain>
        <tissue evidence="1">Leaf</tissue>
    </source>
</reference>
<comment type="caution">
    <text evidence="1">The sequence shown here is derived from an EMBL/GenBank/DDBJ whole genome shotgun (WGS) entry which is preliminary data.</text>
</comment>
<evidence type="ECO:0000313" key="1">
    <source>
        <dbReference type="EMBL" id="KAF2574387.1"/>
    </source>
</evidence>
<dbReference type="EMBL" id="QGKY02001015">
    <property type="protein sequence ID" value="KAF2574387.1"/>
    <property type="molecule type" value="Genomic_DNA"/>
</dbReference>
<organism evidence="1">
    <name type="scientific">Brassica cretica</name>
    <name type="common">Mustard</name>
    <dbReference type="NCBI Taxonomy" id="69181"/>
    <lineage>
        <taxon>Eukaryota</taxon>
        <taxon>Viridiplantae</taxon>
        <taxon>Streptophyta</taxon>
        <taxon>Embryophyta</taxon>
        <taxon>Tracheophyta</taxon>
        <taxon>Spermatophyta</taxon>
        <taxon>Magnoliopsida</taxon>
        <taxon>eudicotyledons</taxon>
        <taxon>Gunneridae</taxon>
        <taxon>Pentapetalae</taxon>
        <taxon>rosids</taxon>
        <taxon>malvids</taxon>
        <taxon>Brassicales</taxon>
        <taxon>Brassicaceae</taxon>
        <taxon>Brassiceae</taxon>
        <taxon>Brassica</taxon>
    </lineage>
</organism>
<name>A0A8S9IZU5_BRACR</name>
<gene>
    <name evidence="1" type="ORF">F2Q70_00003808</name>
</gene>
<proteinExistence type="predicted"/>
<accession>A0A8S9IZU5</accession>